<evidence type="ECO:0000259" key="3">
    <source>
        <dbReference type="Pfam" id="PF13649"/>
    </source>
</evidence>
<dbReference type="CDD" id="cd02440">
    <property type="entry name" value="AdoMet_MTases"/>
    <property type="match status" value="1"/>
</dbReference>
<dbReference type="RefSeq" id="WP_249299294.1">
    <property type="nucleotide sequence ID" value="NZ_JACRSP010000001.1"/>
</dbReference>
<dbReference type="PANTHER" id="PTHR43861">
    <property type="entry name" value="TRANS-ACONITATE 2-METHYLTRANSFERASE-RELATED"/>
    <property type="match status" value="1"/>
</dbReference>
<sequence length="254" mass="29007">MRSDYIRLPAYYDHLIGEVDYGALAEYLMNILQRFGCRPQILLDLCCGTGSLLSQLAGRGMELIGVDASPEMLDLAAGKFEALPLEQRPLLLCQDMRELDLYGTIDAAFCTLDSVNSLRRPGDVIAAFSRVSLFLNPGGIFVFDVNSPYKFREILANNVFVYDTDEVYCIWQNEFHEKSGLCRFLMTYFTQNGAHYERSDEIITERVYSRRQLEGYLRKAGLQVLAVYGDQSDAQPGPQEQRLYFVARKEEQRD</sequence>
<evidence type="ECO:0000313" key="4">
    <source>
        <dbReference type="EMBL" id="MBC8535568.1"/>
    </source>
</evidence>
<dbReference type="AlphaFoldDB" id="A0A926DBM8"/>
<dbReference type="Gene3D" id="3.40.50.150">
    <property type="entry name" value="Vaccinia Virus protein VP39"/>
    <property type="match status" value="1"/>
</dbReference>
<keyword evidence="1 4" id="KW-0489">Methyltransferase</keyword>
<name>A0A926DBM8_9FIRM</name>
<keyword evidence="5" id="KW-1185">Reference proteome</keyword>
<gene>
    <name evidence="4" type="ORF">H8695_02510</name>
</gene>
<dbReference type="Pfam" id="PF13649">
    <property type="entry name" value="Methyltransf_25"/>
    <property type="match status" value="1"/>
</dbReference>
<organism evidence="4 5">
    <name type="scientific">Feifania hominis</name>
    <dbReference type="NCBI Taxonomy" id="2763660"/>
    <lineage>
        <taxon>Bacteria</taxon>
        <taxon>Bacillati</taxon>
        <taxon>Bacillota</taxon>
        <taxon>Clostridia</taxon>
        <taxon>Eubacteriales</taxon>
        <taxon>Feifaniaceae</taxon>
        <taxon>Feifania</taxon>
    </lineage>
</organism>
<evidence type="ECO:0000256" key="2">
    <source>
        <dbReference type="ARBA" id="ARBA00022679"/>
    </source>
</evidence>
<feature type="domain" description="Methyltransferase" evidence="3">
    <location>
        <begin position="43"/>
        <end position="139"/>
    </location>
</feature>
<dbReference type="PANTHER" id="PTHR43861:SF1">
    <property type="entry name" value="TRANS-ACONITATE 2-METHYLTRANSFERASE"/>
    <property type="match status" value="1"/>
</dbReference>
<dbReference type="GO" id="GO:0032259">
    <property type="term" value="P:methylation"/>
    <property type="evidence" value="ECO:0007669"/>
    <property type="project" value="UniProtKB-KW"/>
</dbReference>
<dbReference type="Proteomes" id="UP000620366">
    <property type="component" value="Unassembled WGS sequence"/>
</dbReference>
<dbReference type="SUPFAM" id="SSF53335">
    <property type="entry name" value="S-adenosyl-L-methionine-dependent methyltransferases"/>
    <property type="match status" value="1"/>
</dbReference>
<evidence type="ECO:0000313" key="5">
    <source>
        <dbReference type="Proteomes" id="UP000620366"/>
    </source>
</evidence>
<dbReference type="EMBL" id="JACRSP010000001">
    <property type="protein sequence ID" value="MBC8535568.1"/>
    <property type="molecule type" value="Genomic_DNA"/>
</dbReference>
<comment type="caution">
    <text evidence="4">The sequence shown here is derived from an EMBL/GenBank/DDBJ whole genome shotgun (WGS) entry which is preliminary data.</text>
</comment>
<dbReference type="InterPro" id="IPR029063">
    <property type="entry name" value="SAM-dependent_MTases_sf"/>
</dbReference>
<proteinExistence type="predicted"/>
<keyword evidence="2" id="KW-0808">Transferase</keyword>
<dbReference type="Gene3D" id="2.20.25.110">
    <property type="entry name" value="S-adenosyl-L-methionine-dependent methyltransferases"/>
    <property type="match status" value="1"/>
</dbReference>
<evidence type="ECO:0000256" key="1">
    <source>
        <dbReference type="ARBA" id="ARBA00022603"/>
    </source>
</evidence>
<dbReference type="GO" id="GO:0008168">
    <property type="term" value="F:methyltransferase activity"/>
    <property type="evidence" value="ECO:0007669"/>
    <property type="project" value="UniProtKB-KW"/>
</dbReference>
<protein>
    <submittedName>
        <fullName evidence="4">Class I SAM-dependent methyltransferase</fullName>
    </submittedName>
</protein>
<accession>A0A926DBM8</accession>
<dbReference type="InterPro" id="IPR041698">
    <property type="entry name" value="Methyltransf_25"/>
</dbReference>
<reference evidence="4" key="1">
    <citation type="submission" date="2020-08" db="EMBL/GenBank/DDBJ databases">
        <title>Genome public.</title>
        <authorList>
            <person name="Liu C."/>
            <person name="Sun Q."/>
        </authorList>
    </citation>
    <scope>NUCLEOTIDE SEQUENCE</scope>
    <source>
        <strain evidence="4">BX7</strain>
    </source>
</reference>